<dbReference type="Proteomes" id="UP001221142">
    <property type="component" value="Unassembled WGS sequence"/>
</dbReference>
<dbReference type="AlphaFoldDB" id="A0AAD7B060"/>
<organism evidence="1 2">
    <name type="scientific">Roridomyces roridus</name>
    <dbReference type="NCBI Taxonomy" id="1738132"/>
    <lineage>
        <taxon>Eukaryota</taxon>
        <taxon>Fungi</taxon>
        <taxon>Dikarya</taxon>
        <taxon>Basidiomycota</taxon>
        <taxon>Agaricomycotina</taxon>
        <taxon>Agaricomycetes</taxon>
        <taxon>Agaricomycetidae</taxon>
        <taxon>Agaricales</taxon>
        <taxon>Marasmiineae</taxon>
        <taxon>Mycenaceae</taxon>
        <taxon>Roridomyces</taxon>
    </lineage>
</organism>
<evidence type="ECO:0000313" key="2">
    <source>
        <dbReference type="Proteomes" id="UP001221142"/>
    </source>
</evidence>
<name>A0AAD7B060_9AGAR</name>
<protein>
    <submittedName>
        <fullName evidence="1">Uncharacterized protein</fullName>
    </submittedName>
</protein>
<reference evidence="1" key="1">
    <citation type="submission" date="2023-03" db="EMBL/GenBank/DDBJ databases">
        <title>Massive genome expansion in bonnet fungi (Mycena s.s.) driven by repeated elements and novel gene families across ecological guilds.</title>
        <authorList>
            <consortium name="Lawrence Berkeley National Laboratory"/>
            <person name="Harder C.B."/>
            <person name="Miyauchi S."/>
            <person name="Viragh M."/>
            <person name="Kuo A."/>
            <person name="Thoen E."/>
            <person name="Andreopoulos B."/>
            <person name="Lu D."/>
            <person name="Skrede I."/>
            <person name="Drula E."/>
            <person name="Henrissat B."/>
            <person name="Morin E."/>
            <person name="Kohler A."/>
            <person name="Barry K."/>
            <person name="LaButti K."/>
            <person name="Morin E."/>
            <person name="Salamov A."/>
            <person name="Lipzen A."/>
            <person name="Mereny Z."/>
            <person name="Hegedus B."/>
            <person name="Baldrian P."/>
            <person name="Stursova M."/>
            <person name="Weitz H."/>
            <person name="Taylor A."/>
            <person name="Grigoriev I.V."/>
            <person name="Nagy L.G."/>
            <person name="Martin F."/>
            <person name="Kauserud H."/>
        </authorList>
    </citation>
    <scope>NUCLEOTIDE SEQUENCE</scope>
    <source>
        <strain evidence="1">9284</strain>
    </source>
</reference>
<proteinExistence type="predicted"/>
<keyword evidence="2" id="KW-1185">Reference proteome</keyword>
<sequence>MPWLAKPKGSAIIPKADQVVGSESDRFCLPEKTFEGCHNHPLLERIAFRTFSIDEDEEKSLIQFRLSTFDRTPFPALKEIEHPGFIWDIAESQIEKDPFVKWAEKFQKEGIELVDRPEACYRPRRKFVPERSSGRRGD</sequence>
<gene>
    <name evidence="1" type="ORF">FB45DRAFT_879070</name>
</gene>
<accession>A0AAD7B060</accession>
<comment type="caution">
    <text evidence="1">The sequence shown here is derived from an EMBL/GenBank/DDBJ whole genome shotgun (WGS) entry which is preliminary data.</text>
</comment>
<evidence type="ECO:0000313" key="1">
    <source>
        <dbReference type="EMBL" id="KAJ7605911.1"/>
    </source>
</evidence>
<dbReference type="EMBL" id="JARKIF010000066">
    <property type="protein sequence ID" value="KAJ7605911.1"/>
    <property type="molecule type" value="Genomic_DNA"/>
</dbReference>